<dbReference type="Proteomes" id="UP001144323">
    <property type="component" value="Unassembled WGS sequence"/>
</dbReference>
<evidence type="ECO:0000313" key="2">
    <source>
        <dbReference type="Proteomes" id="UP001144323"/>
    </source>
</evidence>
<protein>
    <submittedName>
        <fullName evidence="1">Uncharacterized protein</fullName>
    </submittedName>
</protein>
<gene>
    <name evidence="1" type="ORF">LMG27198_06910</name>
</gene>
<sequence>MSRRTLVYFVCSPHSRTGVTTTARLLTDYYLWRGVTVEGFDTDAREPSYALRFPDSATVVDIFDVRGQIALFDRLLIPDETPKVVDVWSRSFDQLFSVIAEIGFLEEAERMDVEPIVLFHADASQMAASNARVLTSAWPNLWLTAVNNEGAAPLGPAAHDILENYAARAKILLPRLEAPIARALDEPDLSLSGLLMDSPVAMSLVVRAALKNWLMPIFTQFRSHELRIALQSSQFLR</sequence>
<comment type="caution">
    <text evidence="1">The sequence shown here is derived from an EMBL/GenBank/DDBJ whole genome shotgun (WGS) entry which is preliminary data.</text>
</comment>
<organism evidence="1 2">
    <name type="scientific">Methylocystis echinoides</name>
    <dbReference type="NCBI Taxonomy" id="29468"/>
    <lineage>
        <taxon>Bacteria</taxon>
        <taxon>Pseudomonadati</taxon>
        <taxon>Pseudomonadota</taxon>
        <taxon>Alphaproteobacteria</taxon>
        <taxon>Hyphomicrobiales</taxon>
        <taxon>Methylocystaceae</taxon>
        <taxon>Methylocystis</taxon>
    </lineage>
</organism>
<proteinExistence type="predicted"/>
<dbReference type="RefSeq" id="WP_281800478.1">
    <property type="nucleotide sequence ID" value="NZ_BSEC01000001.1"/>
</dbReference>
<name>A0A9W6GRR2_9HYPH</name>
<accession>A0A9W6GRR2</accession>
<dbReference type="EMBL" id="BSEC01000001">
    <property type="protein sequence ID" value="GLI91699.1"/>
    <property type="molecule type" value="Genomic_DNA"/>
</dbReference>
<dbReference type="AlphaFoldDB" id="A0A9W6GRR2"/>
<evidence type="ECO:0000313" key="1">
    <source>
        <dbReference type="EMBL" id="GLI91699.1"/>
    </source>
</evidence>
<keyword evidence="2" id="KW-1185">Reference proteome</keyword>
<reference evidence="1" key="1">
    <citation type="journal article" date="2023" name="Int. J. Syst. Evol. Microbiol.">
        <title>Methylocystis iwaonis sp. nov., a type II methane-oxidizing bacterium from surface soil of a rice paddy field in Japan, and emended description of the genus Methylocystis (ex Whittenbury et al. 1970) Bowman et al. 1993.</title>
        <authorList>
            <person name="Kaise H."/>
            <person name="Sawadogo J.B."/>
            <person name="Alam M.S."/>
            <person name="Ueno C."/>
            <person name="Dianou D."/>
            <person name="Shinjo R."/>
            <person name="Asakawa S."/>
        </authorList>
    </citation>
    <scope>NUCLEOTIDE SEQUENCE</scope>
    <source>
        <strain evidence="1">LMG27198</strain>
    </source>
</reference>